<evidence type="ECO:0000256" key="9">
    <source>
        <dbReference type="ARBA" id="ARBA00044504"/>
    </source>
</evidence>
<dbReference type="PROSITE" id="PS00216">
    <property type="entry name" value="SUGAR_TRANSPORT_1"/>
    <property type="match status" value="1"/>
</dbReference>
<comment type="similarity">
    <text evidence="9">Belongs to the major facilitator superfamily. Phosphate:H(+) symporter (TC 2.A.1.9) family.</text>
</comment>
<feature type="transmembrane region" description="Helical" evidence="10">
    <location>
        <begin position="83"/>
        <end position="101"/>
    </location>
</feature>
<organism evidence="12 13">
    <name type="scientific">Camellia sinensis</name>
    <name type="common">Tea plant</name>
    <name type="synonym">Thea sinensis</name>
    <dbReference type="NCBI Taxonomy" id="4442"/>
    <lineage>
        <taxon>Eukaryota</taxon>
        <taxon>Viridiplantae</taxon>
        <taxon>Streptophyta</taxon>
        <taxon>Embryophyta</taxon>
        <taxon>Tracheophyta</taxon>
        <taxon>Spermatophyta</taxon>
        <taxon>Magnoliopsida</taxon>
        <taxon>eudicotyledons</taxon>
        <taxon>Gunneridae</taxon>
        <taxon>Pentapetalae</taxon>
        <taxon>asterids</taxon>
        <taxon>Ericales</taxon>
        <taxon>Theaceae</taxon>
        <taxon>Camellia</taxon>
    </lineage>
</organism>
<protein>
    <recommendedName>
        <fullName evidence="11">Major facilitator superfamily (MFS) profile domain-containing protein</fullName>
    </recommendedName>
</protein>
<keyword evidence="8 10" id="KW-0472">Membrane</keyword>
<keyword evidence="4" id="KW-0762">Sugar transport</keyword>
<feature type="transmembrane region" description="Helical" evidence="10">
    <location>
        <begin position="107"/>
        <end position="129"/>
    </location>
</feature>
<dbReference type="Gene3D" id="1.20.1250.20">
    <property type="entry name" value="MFS general substrate transporter like domains"/>
    <property type="match status" value="1"/>
</dbReference>
<keyword evidence="5 10" id="KW-0812">Transmembrane</keyword>
<keyword evidence="7 10" id="KW-1133">Transmembrane helix</keyword>
<reference evidence="13" key="1">
    <citation type="journal article" date="2020" name="Nat. Commun.">
        <title>Genome assembly of wild tea tree DASZ reveals pedigree and selection history of tea varieties.</title>
        <authorList>
            <person name="Zhang W."/>
            <person name="Zhang Y."/>
            <person name="Qiu H."/>
            <person name="Guo Y."/>
            <person name="Wan H."/>
            <person name="Zhang X."/>
            <person name="Scossa F."/>
            <person name="Alseekh S."/>
            <person name="Zhang Q."/>
            <person name="Wang P."/>
            <person name="Xu L."/>
            <person name="Schmidt M.H."/>
            <person name="Jia X."/>
            <person name="Li D."/>
            <person name="Zhu A."/>
            <person name="Guo F."/>
            <person name="Chen W."/>
            <person name="Ni D."/>
            <person name="Usadel B."/>
            <person name="Fernie A.R."/>
            <person name="Wen W."/>
        </authorList>
    </citation>
    <scope>NUCLEOTIDE SEQUENCE [LARGE SCALE GENOMIC DNA]</scope>
    <source>
        <strain evidence="13">cv. G240</strain>
    </source>
</reference>
<evidence type="ECO:0000256" key="5">
    <source>
        <dbReference type="ARBA" id="ARBA00022692"/>
    </source>
</evidence>
<accession>A0A7J7IA87</accession>
<feature type="transmembrane region" description="Helical" evidence="10">
    <location>
        <begin position="52"/>
        <end position="71"/>
    </location>
</feature>
<evidence type="ECO:0000313" key="12">
    <source>
        <dbReference type="EMBL" id="KAF5961304.1"/>
    </source>
</evidence>
<comment type="similarity">
    <text evidence="2">Belongs to the major facilitator superfamily. Sugar transporter (TC 2.A.1.1) family.</text>
</comment>
<dbReference type="InterPro" id="IPR036259">
    <property type="entry name" value="MFS_trans_sf"/>
</dbReference>
<dbReference type="PROSITE" id="PS50850">
    <property type="entry name" value="MFS"/>
    <property type="match status" value="1"/>
</dbReference>
<comment type="caution">
    <text evidence="12">The sequence shown here is derived from an EMBL/GenBank/DDBJ whole genome shotgun (WGS) entry which is preliminary data.</text>
</comment>
<dbReference type="InterPro" id="IPR020846">
    <property type="entry name" value="MFS_dom"/>
</dbReference>
<comment type="subcellular location">
    <subcellularLocation>
        <location evidence="1">Membrane</location>
        <topology evidence="1">Multi-pass membrane protein</topology>
    </subcellularLocation>
</comment>
<evidence type="ECO:0000256" key="8">
    <source>
        <dbReference type="ARBA" id="ARBA00023136"/>
    </source>
</evidence>
<feature type="transmembrane region" description="Helical" evidence="10">
    <location>
        <begin position="171"/>
        <end position="192"/>
    </location>
</feature>
<dbReference type="InterPro" id="IPR045262">
    <property type="entry name" value="STP/PLT_plant"/>
</dbReference>
<reference evidence="12 13" key="2">
    <citation type="submission" date="2020-07" db="EMBL/GenBank/DDBJ databases">
        <title>Genome assembly of wild tea tree DASZ reveals pedigree and selection history of tea varieties.</title>
        <authorList>
            <person name="Zhang W."/>
        </authorList>
    </citation>
    <scope>NUCLEOTIDE SEQUENCE [LARGE SCALE GENOMIC DNA]</scope>
    <source>
        <strain evidence="13">cv. G240</strain>
        <tissue evidence="12">Leaf</tissue>
    </source>
</reference>
<feature type="transmembrane region" description="Helical" evidence="10">
    <location>
        <begin position="141"/>
        <end position="159"/>
    </location>
</feature>
<dbReference type="GO" id="GO:0015144">
    <property type="term" value="F:carbohydrate transmembrane transporter activity"/>
    <property type="evidence" value="ECO:0007669"/>
    <property type="project" value="InterPro"/>
</dbReference>
<dbReference type="Pfam" id="PF00083">
    <property type="entry name" value="Sugar_tr"/>
    <property type="match status" value="1"/>
</dbReference>
<evidence type="ECO:0000256" key="10">
    <source>
        <dbReference type="SAM" id="Phobius"/>
    </source>
</evidence>
<evidence type="ECO:0000256" key="7">
    <source>
        <dbReference type="ARBA" id="ARBA00022989"/>
    </source>
</evidence>
<proteinExistence type="inferred from homology"/>
<evidence type="ECO:0000259" key="11">
    <source>
        <dbReference type="PROSITE" id="PS50850"/>
    </source>
</evidence>
<dbReference type="AlphaFoldDB" id="A0A7J7IA87"/>
<dbReference type="PROSITE" id="PS51257">
    <property type="entry name" value="PROKAR_LIPOPROTEIN"/>
    <property type="match status" value="1"/>
</dbReference>
<evidence type="ECO:0000256" key="6">
    <source>
        <dbReference type="ARBA" id="ARBA00022847"/>
    </source>
</evidence>
<dbReference type="PRINTS" id="PR00171">
    <property type="entry name" value="SUGRTRNSPORT"/>
</dbReference>
<dbReference type="PROSITE" id="PS00217">
    <property type="entry name" value="SUGAR_TRANSPORT_2"/>
    <property type="match status" value="1"/>
</dbReference>
<dbReference type="InterPro" id="IPR005829">
    <property type="entry name" value="Sugar_transporter_CS"/>
</dbReference>
<name>A0A7J7IA87_CAMSI</name>
<gene>
    <name evidence="12" type="ORF">HYC85_002513</name>
</gene>
<dbReference type="SUPFAM" id="SSF103473">
    <property type="entry name" value="MFS general substrate transporter"/>
    <property type="match status" value="1"/>
</dbReference>
<dbReference type="Proteomes" id="UP000593564">
    <property type="component" value="Unassembled WGS sequence"/>
</dbReference>
<keyword evidence="13" id="KW-1185">Reference proteome</keyword>
<dbReference type="InterPro" id="IPR005828">
    <property type="entry name" value="MFS_sugar_transport-like"/>
</dbReference>
<dbReference type="PANTHER" id="PTHR23500">
    <property type="entry name" value="SOLUTE CARRIER FAMILY 2, FACILITATED GLUCOSE TRANSPORTER"/>
    <property type="match status" value="1"/>
</dbReference>
<dbReference type="GO" id="GO:0015293">
    <property type="term" value="F:symporter activity"/>
    <property type="evidence" value="ECO:0007669"/>
    <property type="project" value="UniProtKB-KW"/>
</dbReference>
<keyword evidence="3" id="KW-0813">Transport</keyword>
<evidence type="ECO:0000313" key="13">
    <source>
        <dbReference type="Proteomes" id="UP000593564"/>
    </source>
</evidence>
<feature type="domain" description="Major facilitator superfamily (MFS) profile" evidence="11">
    <location>
        <begin position="18"/>
        <end position="376"/>
    </location>
</feature>
<dbReference type="InterPro" id="IPR003663">
    <property type="entry name" value="Sugar/inositol_transpt"/>
</dbReference>
<keyword evidence="6" id="KW-0769">Symport</keyword>
<evidence type="ECO:0000256" key="3">
    <source>
        <dbReference type="ARBA" id="ARBA00022448"/>
    </source>
</evidence>
<dbReference type="EMBL" id="JACBKZ010000001">
    <property type="protein sequence ID" value="KAF5961304.1"/>
    <property type="molecule type" value="Genomic_DNA"/>
</dbReference>
<evidence type="ECO:0000256" key="1">
    <source>
        <dbReference type="ARBA" id="ARBA00004141"/>
    </source>
</evidence>
<evidence type="ECO:0000256" key="2">
    <source>
        <dbReference type="ARBA" id="ARBA00010992"/>
    </source>
</evidence>
<sequence length="376" mass="41698">MEKPSGESTGINTFACACAVVGSMIAIIFGYDTGVMSGANIFIKEDLKISDSQVEILVGILNMCALVGALCAGRTSDYIGRRYTIVLASIIFMVGSILMGYGPNYAILMLGRCIAGIGVGFALMISPVYSAEISSNSTRGILGSLTEMGISIGILLGYISNYVFARLTLKVGWRVMLGIAAIPSLALALGILKMPESPRWLIMQGRLRDGKQILDQVCNTKEDAEARFRDIKVRCRDRRELYRRRRQTTRNEPRGRSLERVVAPPNAACPVDAPGGDWNSLLRARHRHRCGHAVRPENIQESRYHQQGQAIAGHSRNWTHENSMYPDRHLVYGQSRKETPLAHKRCGHDCGLEWTRIWFDNGPPPHQWEARLGTSL</sequence>
<dbReference type="GO" id="GO:0016020">
    <property type="term" value="C:membrane"/>
    <property type="evidence" value="ECO:0007669"/>
    <property type="project" value="UniProtKB-SubCell"/>
</dbReference>
<feature type="transmembrane region" description="Helical" evidence="10">
    <location>
        <begin position="12"/>
        <end position="32"/>
    </location>
</feature>
<evidence type="ECO:0000256" key="4">
    <source>
        <dbReference type="ARBA" id="ARBA00022597"/>
    </source>
</evidence>
<dbReference type="PANTHER" id="PTHR23500:SF453">
    <property type="entry name" value="POLYOL TRANSPORTER 3-RELATED"/>
    <property type="match status" value="1"/>
</dbReference>